<feature type="region of interest" description="Disordered" evidence="1">
    <location>
        <begin position="1"/>
        <end position="22"/>
    </location>
</feature>
<proteinExistence type="predicted"/>
<accession>A0A9I9EKY9</accession>
<dbReference type="Gramene" id="MELO3C035165.2.1">
    <property type="protein sequence ID" value="MELO3C035165.2.1"/>
    <property type="gene ID" value="MELO3C035165.2"/>
</dbReference>
<dbReference type="AlphaFoldDB" id="A0A9I9EKY9"/>
<evidence type="ECO:0000256" key="1">
    <source>
        <dbReference type="SAM" id="MobiDB-lite"/>
    </source>
</evidence>
<organism evidence="2">
    <name type="scientific">Cucumis melo</name>
    <name type="common">Muskmelon</name>
    <dbReference type="NCBI Taxonomy" id="3656"/>
    <lineage>
        <taxon>Eukaryota</taxon>
        <taxon>Viridiplantae</taxon>
        <taxon>Streptophyta</taxon>
        <taxon>Embryophyta</taxon>
        <taxon>Tracheophyta</taxon>
        <taxon>Spermatophyta</taxon>
        <taxon>Magnoliopsida</taxon>
        <taxon>eudicotyledons</taxon>
        <taxon>Gunneridae</taxon>
        <taxon>Pentapetalae</taxon>
        <taxon>rosids</taxon>
        <taxon>fabids</taxon>
        <taxon>Cucurbitales</taxon>
        <taxon>Cucurbitaceae</taxon>
        <taxon>Benincaseae</taxon>
        <taxon>Cucumis</taxon>
    </lineage>
</organism>
<reference evidence="2" key="1">
    <citation type="submission" date="2023-03" db="UniProtKB">
        <authorList>
            <consortium name="EnsemblPlants"/>
        </authorList>
    </citation>
    <scope>IDENTIFICATION</scope>
</reference>
<evidence type="ECO:0000313" key="2">
    <source>
        <dbReference type="EnsemblPlants" id="MELO3C035165.2.1"/>
    </source>
</evidence>
<protein>
    <submittedName>
        <fullName evidence="2">Uncharacterized protein</fullName>
    </submittedName>
</protein>
<dbReference type="EnsemblPlants" id="MELO3C035165.2.1">
    <property type="protein sequence ID" value="MELO3C035165.2.1"/>
    <property type="gene ID" value="MELO3C035165.2"/>
</dbReference>
<sequence length="72" mass="7994">MYIPHDCSVAPQPGRDSPKNKLTGAISQSPHKVLLSLKISPTLSTLEVDEEKHFKEEEICVENKPLLSILVN</sequence>
<name>A0A9I9EKY9_CUCME</name>